<name>A0AC35TPB2_9BILA</name>
<reference evidence="2" key="1">
    <citation type="submission" date="2016-11" db="UniProtKB">
        <authorList>
            <consortium name="WormBaseParasite"/>
        </authorList>
    </citation>
    <scope>IDENTIFICATION</scope>
    <source>
        <strain evidence="2">KR3021</strain>
    </source>
</reference>
<sequence length="204" mass="23119">MNAFNEEADKVNDIYIELLIEQKIVMKQFETDLYNDSDFNPNGEDNIEIKPNVIIGKKMNMDIHQIEQTVHGVTKENMHLPRIVVFGPFKGRHCEVIRFNERYETAEIIFRNSNKREIVKICNLEIVKSDNDLTLGTIGKFKIGANVTIGENAKFDGGKKGVVIGITKKGKRIVQFAVGDSNSFKINELFIGDSTPFYSGEESD</sequence>
<accession>A0AC35TPB2</accession>
<proteinExistence type="predicted"/>
<dbReference type="WBParaSite" id="RSKR_0000296000.1">
    <property type="protein sequence ID" value="RSKR_0000296000.1"/>
    <property type="gene ID" value="RSKR_0000296000"/>
</dbReference>
<evidence type="ECO:0000313" key="2">
    <source>
        <dbReference type="WBParaSite" id="RSKR_0000296000.1"/>
    </source>
</evidence>
<protein>
    <submittedName>
        <fullName evidence="2">KOW domain-containing protein</fullName>
    </submittedName>
</protein>
<organism evidence="1 2">
    <name type="scientific">Rhabditophanes sp. KR3021</name>
    <dbReference type="NCBI Taxonomy" id="114890"/>
    <lineage>
        <taxon>Eukaryota</taxon>
        <taxon>Metazoa</taxon>
        <taxon>Ecdysozoa</taxon>
        <taxon>Nematoda</taxon>
        <taxon>Chromadorea</taxon>
        <taxon>Rhabditida</taxon>
        <taxon>Tylenchina</taxon>
        <taxon>Panagrolaimomorpha</taxon>
        <taxon>Strongyloidoidea</taxon>
        <taxon>Alloionematidae</taxon>
        <taxon>Rhabditophanes</taxon>
    </lineage>
</organism>
<dbReference type="Proteomes" id="UP000095286">
    <property type="component" value="Unplaced"/>
</dbReference>
<evidence type="ECO:0000313" key="1">
    <source>
        <dbReference type="Proteomes" id="UP000095286"/>
    </source>
</evidence>